<evidence type="ECO:0008006" key="3">
    <source>
        <dbReference type="Google" id="ProtNLM"/>
    </source>
</evidence>
<dbReference type="InterPro" id="IPR051177">
    <property type="entry name" value="CIK-Related_Protein"/>
</dbReference>
<dbReference type="EMBL" id="PNBA02000008">
    <property type="protein sequence ID" value="KAG6416024.1"/>
    <property type="molecule type" value="Genomic_DNA"/>
</dbReference>
<dbReference type="Proteomes" id="UP000298416">
    <property type="component" value="Unassembled WGS sequence"/>
</dbReference>
<protein>
    <recommendedName>
        <fullName evidence="3">Protein kinase domain-containing protein</fullName>
    </recommendedName>
</protein>
<proteinExistence type="predicted"/>
<dbReference type="AlphaFoldDB" id="A0A8X8ZTZ0"/>
<dbReference type="PANTHER" id="PTHR12984:SF3">
    <property type="entry name" value="N-TERMINAL KINASE-LIKE PROTEIN"/>
    <property type="match status" value="1"/>
</dbReference>
<accession>A0A8X8ZTZ0</accession>
<evidence type="ECO:0000313" key="2">
    <source>
        <dbReference type="Proteomes" id="UP000298416"/>
    </source>
</evidence>
<dbReference type="PANTHER" id="PTHR12984">
    <property type="entry name" value="SCY1-RELATED S/T PROTEIN KINASE-LIKE"/>
    <property type="match status" value="1"/>
</dbReference>
<reference evidence="1" key="2">
    <citation type="submission" date="2020-08" db="EMBL/GenBank/DDBJ databases">
        <title>Plant Genome Project.</title>
        <authorList>
            <person name="Zhang R.-G."/>
        </authorList>
    </citation>
    <scope>NUCLEOTIDE SEQUENCE</scope>
    <source>
        <strain evidence="1">Huo1</strain>
        <tissue evidence="1">Leaf</tissue>
    </source>
</reference>
<reference evidence="1" key="1">
    <citation type="submission" date="2018-01" db="EMBL/GenBank/DDBJ databases">
        <authorList>
            <person name="Mao J.F."/>
        </authorList>
    </citation>
    <scope>NUCLEOTIDE SEQUENCE</scope>
    <source>
        <strain evidence="1">Huo1</strain>
        <tissue evidence="1">Leaf</tissue>
    </source>
</reference>
<evidence type="ECO:0000313" key="1">
    <source>
        <dbReference type="EMBL" id="KAG6416024.1"/>
    </source>
</evidence>
<comment type="caution">
    <text evidence="1">The sequence shown here is derived from an EMBL/GenBank/DDBJ whole genome shotgun (WGS) entry which is preliminary data.</text>
</comment>
<dbReference type="Gene3D" id="3.30.200.20">
    <property type="entry name" value="Phosphorylase Kinase, domain 1"/>
    <property type="match status" value="1"/>
</dbReference>
<name>A0A8X8ZTZ0_SALSN</name>
<keyword evidence="2" id="KW-1185">Reference proteome</keyword>
<organism evidence="1">
    <name type="scientific">Salvia splendens</name>
    <name type="common">Scarlet sage</name>
    <dbReference type="NCBI Taxonomy" id="180675"/>
    <lineage>
        <taxon>Eukaryota</taxon>
        <taxon>Viridiplantae</taxon>
        <taxon>Streptophyta</taxon>
        <taxon>Embryophyta</taxon>
        <taxon>Tracheophyta</taxon>
        <taxon>Spermatophyta</taxon>
        <taxon>Magnoliopsida</taxon>
        <taxon>eudicotyledons</taxon>
        <taxon>Gunneridae</taxon>
        <taxon>Pentapetalae</taxon>
        <taxon>asterids</taxon>
        <taxon>lamiids</taxon>
        <taxon>Lamiales</taxon>
        <taxon>Lamiaceae</taxon>
        <taxon>Nepetoideae</taxon>
        <taxon>Mentheae</taxon>
        <taxon>Salviinae</taxon>
        <taxon>Salvia</taxon>
        <taxon>Salvia subgen. Calosphace</taxon>
        <taxon>core Calosphace</taxon>
    </lineage>
</organism>
<sequence>MFKFLKEVVAGSGAGLKDLPYNIGEPYSSAWGSWVHYRGTSKVACAKLSSFSRDGFTLLIKELEKGIVAVISEKTLIYDLEPEDPGNIDGVTMMVSWCLMDAKELHSVIWSCTMNLMQIPDDGAPVSIFSLSGSSANDGHLVAGRNGVKRLRTVRHPNILSFLHSTEAESLDGSTTKVTIYIVTEPVMPLSEKIKELGLEGSQRDEYYAWGLHRISKAVSFLNNDCKLVCILKVNVRSKG</sequence>
<gene>
    <name evidence="1" type="ORF">SASPL_123445</name>
</gene>